<gene>
    <name evidence="2" type="ORF">PRK78_005295</name>
</gene>
<dbReference type="SUPFAM" id="SSF56112">
    <property type="entry name" value="Protein kinase-like (PK-like)"/>
    <property type="match status" value="1"/>
</dbReference>
<dbReference type="InterPro" id="IPR011009">
    <property type="entry name" value="Kinase-like_dom_sf"/>
</dbReference>
<dbReference type="Proteomes" id="UP001219355">
    <property type="component" value="Chromosome 3"/>
</dbReference>
<dbReference type="Pfam" id="PF01636">
    <property type="entry name" value="APH"/>
    <property type="match status" value="1"/>
</dbReference>
<evidence type="ECO:0000313" key="2">
    <source>
        <dbReference type="EMBL" id="WEW59815.1"/>
    </source>
</evidence>
<name>A0AAF0IJD5_9EURO</name>
<accession>A0AAF0IJD5</accession>
<protein>
    <recommendedName>
        <fullName evidence="1">Aminoglycoside phosphotransferase domain-containing protein</fullName>
    </recommendedName>
</protein>
<dbReference type="EMBL" id="CP120629">
    <property type="protein sequence ID" value="WEW59815.1"/>
    <property type="molecule type" value="Genomic_DNA"/>
</dbReference>
<dbReference type="InterPro" id="IPR002575">
    <property type="entry name" value="Aminoglycoside_PTrfase"/>
</dbReference>
<dbReference type="AlphaFoldDB" id="A0AAF0IJD5"/>
<dbReference type="Gene3D" id="3.90.1200.10">
    <property type="match status" value="1"/>
</dbReference>
<reference evidence="2" key="1">
    <citation type="submission" date="2023-03" db="EMBL/GenBank/DDBJ databases">
        <title>Emydomyces testavorans Genome Sequence.</title>
        <authorList>
            <person name="Hoyer L."/>
        </authorList>
    </citation>
    <scope>NUCLEOTIDE SEQUENCE</scope>
    <source>
        <strain evidence="2">16-2883</strain>
    </source>
</reference>
<evidence type="ECO:0000313" key="3">
    <source>
        <dbReference type="Proteomes" id="UP001219355"/>
    </source>
</evidence>
<dbReference type="CDD" id="cd05120">
    <property type="entry name" value="APH_ChoK_like"/>
    <property type="match status" value="1"/>
</dbReference>
<evidence type="ECO:0000259" key="1">
    <source>
        <dbReference type="Pfam" id="PF01636"/>
    </source>
</evidence>
<dbReference type="PANTHER" id="PTHR21310:SF58">
    <property type="entry name" value="AMINOGLYCOSIDE PHOSPHOTRANSFERASE DOMAIN-CONTAINING PROTEIN"/>
    <property type="match status" value="1"/>
</dbReference>
<feature type="domain" description="Aminoglycoside phosphotransferase" evidence="1">
    <location>
        <begin position="351"/>
        <end position="549"/>
    </location>
</feature>
<dbReference type="InterPro" id="IPR051678">
    <property type="entry name" value="AGP_Transferase"/>
</dbReference>
<sequence>MAQADGHVRDALDAIASADLTPIEHLLLSDFVKQAVDPGYAAKFILECINDNHGMSIEETLRRFKWSLKQLVKKCELASELVVEVPPLPRDLVQQRDGPGCSIEPHSKYGVLRRPEPVYIIPPTVFDDSDMNSQDGELFPAMEAFLTSSKISELQSVLQCNKDKVALKNLWLLSPTFHSAFRNGHIQVQRLNRTGRWTDEDEVEDPSATRAQYILFLVPPEECTGLFFSDGRALTGFMRAFDMHTDDPTLYCLPSPMLFRVHYRFAALLHHFYVEDHISVGWPRPPIFTIGKRVCQVIRSLWYVVPKVVRVMIYRRLRRVGKSRYPIQFSPLVQRLPFGLYLKMCARCNENEQNALKLVERYTSIPAPLFVDTFQDENETFFVMTGVRGQRLEQVFHRMSYKERDQLIDDISRYVGQLRHIPNVTAYPIANTVGGPVIDHRIPDGRGGPFKAESDFNHYISDKRGSPEERRVIASVHSRKHQVIFTHSDLHPSNILIDRGRLSGIVDWECAGYMPEYWEFTKAMCGVLNREQWEDLWRHTFGTRYEAELKAERILWDRTPPGS</sequence>
<organism evidence="2 3">
    <name type="scientific">Emydomyces testavorans</name>
    <dbReference type="NCBI Taxonomy" id="2070801"/>
    <lineage>
        <taxon>Eukaryota</taxon>
        <taxon>Fungi</taxon>
        <taxon>Dikarya</taxon>
        <taxon>Ascomycota</taxon>
        <taxon>Pezizomycotina</taxon>
        <taxon>Eurotiomycetes</taxon>
        <taxon>Eurotiomycetidae</taxon>
        <taxon>Onygenales</taxon>
        <taxon>Nannizziopsiaceae</taxon>
        <taxon>Emydomyces</taxon>
    </lineage>
</organism>
<keyword evidence="3" id="KW-1185">Reference proteome</keyword>
<proteinExistence type="predicted"/>
<dbReference type="PANTHER" id="PTHR21310">
    <property type="entry name" value="AMINOGLYCOSIDE PHOSPHOTRANSFERASE-RELATED-RELATED"/>
    <property type="match status" value="1"/>
</dbReference>